<gene>
    <name evidence="8" type="primary">murJ</name>
    <name evidence="8" type="ORF">EHW97_13370</name>
</gene>
<keyword evidence="4" id="KW-0133">Cell shape</keyword>
<evidence type="ECO:0000256" key="7">
    <source>
        <dbReference type="ARBA" id="ARBA00023136"/>
    </source>
</evidence>
<dbReference type="GO" id="GO:0008360">
    <property type="term" value="P:regulation of cell shape"/>
    <property type="evidence" value="ECO:0007669"/>
    <property type="project" value="UniProtKB-KW"/>
</dbReference>
<comment type="caution">
    <text evidence="8">The sequence shown here is derived from an EMBL/GenBank/DDBJ whole genome shotgun (WGS) entry which is preliminary data.</text>
</comment>
<dbReference type="Pfam" id="PF03023">
    <property type="entry name" value="MurJ"/>
    <property type="match status" value="1"/>
</dbReference>
<evidence type="ECO:0000256" key="3">
    <source>
        <dbReference type="ARBA" id="ARBA00022692"/>
    </source>
</evidence>
<proteinExistence type="predicted"/>
<keyword evidence="2" id="KW-1003">Cell membrane</keyword>
<dbReference type="GO" id="GO:0015648">
    <property type="term" value="F:lipid-linked peptidoglycan transporter activity"/>
    <property type="evidence" value="ECO:0007669"/>
    <property type="project" value="TreeGrafter"/>
</dbReference>
<dbReference type="PANTHER" id="PTHR47019:SF1">
    <property type="entry name" value="LIPID II FLIPPASE MURJ"/>
    <property type="match status" value="1"/>
</dbReference>
<keyword evidence="3" id="KW-0812">Transmembrane</keyword>
<evidence type="ECO:0000256" key="4">
    <source>
        <dbReference type="ARBA" id="ARBA00022960"/>
    </source>
</evidence>
<dbReference type="GO" id="GO:0034204">
    <property type="term" value="P:lipid translocation"/>
    <property type="evidence" value="ECO:0007669"/>
    <property type="project" value="TreeGrafter"/>
</dbReference>
<evidence type="ECO:0000313" key="8">
    <source>
        <dbReference type="EMBL" id="RQN02390.1"/>
    </source>
</evidence>
<dbReference type="GO" id="GO:0005886">
    <property type="term" value="C:plasma membrane"/>
    <property type="evidence" value="ECO:0007669"/>
    <property type="project" value="UniProtKB-SubCell"/>
</dbReference>
<dbReference type="CDD" id="cd13123">
    <property type="entry name" value="MATE_MurJ_like"/>
    <property type="match status" value="1"/>
</dbReference>
<accession>A0A3N6W4I8</accession>
<keyword evidence="5" id="KW-0573">Peptidoglycan synthesis</keyword>
<dbReference type="InterPro" id="IPR051050">
    <property type="entry name" value="Lipid_II_flippase_MurJ/MviN"/>
</dbReference>
<dbReference type="EMBL" id="RQJX01000021">
    <property type="protein sequence ID" value="RQN02390.1"/>
    <property type="molecule type" value="Genomic_DNA"/>
</dbReference>
<dbReference type="PRINTS" id="PR01806">
    <property type="entry name" value="VIRFACTRMVIN"/>
</dbReference>
<reference evidence="8 9" key="1">
    <citation type="submission" date="2018-11" db="EMBL/GenBank/DDBJ databases">
        <authorList>
            <person name="Li F."/>
        </authorList>
    </citation>
    <scope>NUCLEOTIDE SEQUENCE [LARGE SCALE GENOMIC DNA]</scope>
    <source>
        <strain evidence="8 9">YS17T</strain>
    </source>
</reference>
<evidence type="ECO:0000256" key="2">
    <source>
        <dbReference type="ARBA" id="ARBA00022475"/>
    </source>
</evidence>
<keyword evidence="6" id="KW-1133">Transmembrane helix</keyword>
<keyword evidence="7" id="KW-0472">Membrane</keyword>
<evidence type="ECO:0000256" key="6">
    <source>
        <dbReference type="ARBA" id="ARBA00022989"/>
    </source>
</evidence>
<dbReference type="NCBIfam" id="TIGR01695">
    <property type="entry name" value="murJ_mviN"/>
    <property type="match status" value="1"/>
</dbReference>
<sequence length="554" mass="58723">MRPRRPRPMSERPALARASAWMALGTIVSRITGMLRSIVLIAVIGASLNADLFNIANSIPNSLYILVAGGVFNVVLVPQLVRAMKNDEDGGDAYANRVITLGLLVLLAASIVLTIAVPLIMRLLFDGALFTPEFADQRRSALLLMVLCMPQVFFYGAFVLVGQVLNARQRFGPMMWAPILNNLIALAMLGTYAWLFGTSDAADGFSTGEALLLGLGSTLGIVVQAVTLVPYLRAVGFRYRPRFDFRGVGLGHTARLGAWTLGFIVVNQIAFFVIARIGSGATIEGRRTGQDAAGQTVYDLGFLLAQVPHGVITVSLATAIIPTLAAYAADGRLARVGSELGRTLRLVLILIVPIAVATAVLGPQLAQVLASGGAASSSVGAIGTTISAFSLGMLAFTLHYVVLRGFYAMEDTRTPFWIQTVIAATNVLVAFIASSLVSPIWVSTILALSFGAAYLVGLTISVTLLSRRVGGLATAEMTGFLVRLALVTLLTCAVMLTASVGWLRLDLGPDGTFLGALLHLVVVGGFGALVYLVAAHLARLRELQYVVRSLLRRG</sequence>
<evidence type="ECO:0000256" key="1">
    <source>
        <dbReference type="ARBA" id="ARBA00004651"/>
    </source>
</evidence>
<dbReference type="GO" id="GO:0009252">
    <property type="term" value="P:peptidoglycan biosynthetic process"/>
    <property type="evidence" value="ECO:0007669"/>
    <property type="project" value="UniProtKB-KW"/>
</dbReference>
<evidence type="ECO:0000256" key="5">
    <source>
        <dbReference type="ARBA" id="ARBA00022984"/>
    </source>
</evidence>
<name>A0A3N6W4I8_9ACTN</name>
<evidence type="ECO:0000313" key="9">
    <source>
        <dbReference type="Proteomes" id="UP000275225"/>
    </source>
</evidence>
<dbReference type="AlphaFoldDB" id="A0A3N6W4I8"/>
<comment type="subcellular location">
    <subcellularLocation>
        <location evidence="1">Cell membrane</location>
        <topology evidence="1">Multi-pass membrane protein</topology>
    </subcellularLocation>
</comment>
<dbReference type="Proteomes" id="UP000275225">
    <property type="component" value="Unassembled WGS sequence"/>
</dbReference>
<dbReference type="PANTHER" id="PTHR47019">
    <property type="entry name" value="LIPID II FLIPPASE MURJ"/>
    <property type="match status" value="1"/>
</dbReference>
<organism evidence="8 9">
    <name type="scientific">Aeromicrobium camelliae</name>
    <dbReference type="NCBI Taxonomy" id="1538144"/>
    <lineage>
        <taxon>Bacteria</taxon>
        <taxon>Bacillati</taxon>
        <taxon>Actinomycetota</taxon>
        <taxon>Actinomycetes</taxon>
        <taxon>Propionibacteriales</taxon>
        <taxon>Nocardioidaceae</taxon>
        <taxon>Aeromicrobium</taxon>
    </lineage>
</organism>
<dbReference type="OrthoDB" id="9786339at2"/>
<dbReference type="InterPro" id="IPR004268">
    <property type="entry name" value="MurJ"/>
</dbReference>
<keyword evidence="9" id="KW-1185">Reference proteome</keyword>
<protein>
    <submittedName>
        <fullName evidence="8">Murein biosynthesis integral membrane protein MurJ</fullName>
    </submittedName>
</protein>